<dbReference type="AlphaFoldDB" id="A0A4Y2J9M7"/>
<name>A0A4Y2J9M7_ARAVE</name>
<keyword evidence="2" id="KW-1185">Reference proteome</keyword>
<dbReference type="Gene3D" id="3.40.50.720">
    <property type="entry name" value="NAD(P)-binding Rossmann-like Domain"/>
    <property type="match status" value="1"/>
</dbReference>
<feature type="non-terminal residue" evidence="1">
    <location>
        <position position="1"/>
    </location>
</feature>
<sequence>IRVNSVNPTVVRTRMAEKEGLLDKDNEFAQNMIKRTPLKRFAGKKHHPT</sequence>
<evidence type="ECO:0000313" key="2">
    <source>
        <dbReference type="Proteomes" id="UP000499080"/>
    </source>
</evidence>
<reference evidence="1 2" key="1">
    <citation type="journal article" date="2019" name="Sci. Rep.">
        <title>Orb-weaving spider Araneus ventricosus genome elucidates the spidroin gene catalogue.</title>
        <authorList>
            <person name="Kono N."/>
            <person name="Nakamura H."/>
            <person name="Ohtoshi R."/>
            <person name="Moran D.A.P."/>
            <person name="Shinohara A."/>
            <person name="Yoshida Y."/>
            <person name="Fujiwara M."/>
            <person name="Mori M."/>
            <person name="Tomita M."/>
            <person name="Arakawa K."/>
        </authorList>
    </citation>
    <scope>NUCLEOTIDE SEQUENCE [LARGE SCALE GENOMIC DNA]</scope>
</reference>
<accession>A0A4Y2J9M7</accession>
<organism evidence="1 2">
    <name type="scientific">Araneus ventricosus</name>
    <name type="common">Orbweaver spider</name>
    <name type="synonym">Epeira ventricosa</name>
    <dbReference type="NCBI Taxonomy" id="182803"/>
    <lineage>
        <taxon>Eukaryota</taxon>
        <taxon>Metazoa</taxon>
        <taxon>Ecdysozoa</taxon>
        <taxon>Arthropoda</taxon>
        <taxon>Chelicerata</taxon>
        <taxon>Arachnida</taxon>
        <taxon>Araneae</taxon>
        <taxon>Araneomorphae</taxon>
        <taxon>Entelegynae</taxon>
        <taxon>Araneoidea</taxon>
        <taxon>Araneidae</taxon>
        <taxon>Araneus</taxon>
    </lineage>
</organism>
<dbReference type="EMBL" id="BGPR01266496">
    <property type="protein sequence ID" value="GBM86615.1"/>
    <property type="molecule type" value="Genomic_DNA"/>
</dbReference>
<evidence type="ECO:0000313" key="1">
    <source>
        <dbReference type="EMBL" id="GBM86615.1"/>
    </source>
</evidence>
<dbReference type="InterPro" id="IPR036291">
    <property type="entry name" value="NAD(P)-bd_dom_sf"/>
</dbReference>
<comment type="caution">
    <text evidence="1">The sequence shown here is derived from an EMBL/GenBank/DDBJ whole genome shotgun (WGS) entry which is preliminary data.</text>
</comment>
<proteinExistence type="predicted"/>
<dbReference type="SUPFAM" id="SSF51735">
    <property type="entry name" value="NAD(P)-binding Rossmann-fold domains"/>
    <property type="match status" value="1"/>
</dbReference>
<protein>
    <submittedName>
        <fullName evidence="1">Uncharacterized protein</fullName>
    </submittedName>
</protein>
<dbReference type="Proteomes" id="UP000499080">
    <property type="component" value="Unassembled WGS sequence"/>
</dbReference>
<gene>
    <name evidence="1" type="ORF">AVEN_145808_1</name>
</gene>